<keyword evidence="1" id="KW-0479">Metal-binding</keyword>
<organism evidence="7 8">
    <name type="scientific">Streptococcus saliviloxodontae</name>
    <dbReference type="NCBI Taxonomy" id="1349416"/>
    <lineage>
        <taxon>Bacteria</taxon>
        <taxon>Bacillati</taxon>
        <taxon>Bacillota</taxon>
        <taxon>Bacilli</taxon>
        <taxon>Lactobacillales</taxon>
        <taxon>Streptococcaceae</taxon>
        <taxon>Streptococcus</taxon>
    </lineage>
</organism>
<gene>
    <name evidence="7" type="ORF">JOC31_000455</name>
</gene>
<dbReference type="GO" id="GO:0004462">
    <property type="term" value="F:lactoylglutathione lyase activity"/>
    <property type="evidence" value="ECO:0007669"/>
    <property type="project" value="UniProtKB-EC"/>
</dbReference>
<dbReference type="PROSITE" id="PS51819">
    <property type="entry name" value="VOC"/>
    <property type="match status" value="1"/>
</dbReference>
<dbReference type="SUPFAM" id="SSF54593">
    <property type="entry name" value="Glyoxalase/Bleomycin resistance protein/Dihydroxybiphenyl dioxygenase"/>
    <property type="match status" value="1"/>
</dbReference>
<evidence type="ECO:0000256" key="4">
    <source>
        <dbReference type="ARBA" id="ARBA00032460"/>
    </source>
</evidence>
<dbReference type="Proteomes" id="UP000809081">
    <property type="component" value="Unassembled WGS sequence"/>
</dbReference>
<feature type="domain" description="VOC" evidence="6">
    <location>
        <begin position="2"/>
        <end position="124"/>
    </location>
</feature>
<evidence type="ECO:0000256" key="5">
    <source>
        <dbReference type="ARBA" id="ARBA00033298"/>
    </source>
</evidence>
<reference evidence="7 8" key="1">
    <citation type="submission" date="2021-01" db="EMBL/GenBank/DDBJ databases">
        <title>Genomic Encyclopedia of Type Strains, Phase IV (KMG-IV): sequencing the most valuable type-strain genomes for metagenomic binning, comparative biology and taxonomic classification.</title>
        <authorList>
            <person name="Goeker M."/>
        </authorList>
    </citation>
    <scope>NUCLEOTIDE SEQUENCE [LARGE SCALE GENOMIC DNA]</scope>
    <source>
        <strain evidence="7 8">DSM 27513</strain>
    </source>
</reference>
<dbReference type="EMBL" id="JAFBEI010000007">
    <property type="protein sequence ID" value="MBM7635654.1"/>
    <property type="molecule type" value="Genomic_DNA"/>
</dbReference>
<comment type="caution">
    <text evidence="7">The sequence shown here is derived from an EMBL/GenBank/DDBJ whole genome shotgun (WGS) entry which is preliminary data.</text>
</comment>
<dbReference type="PROSITE" id="PS00934">
    <property type="entry name" value="GLYOXALASE_I_1"/>
    <property type="match status" value="1"/>
</dbReference>
<dbReference type="InterPro" id="IPR029068">
    <property type="entry name" value="Glyas_Bleomycin-R_OHBP_Dase"/>
</dbReference>
<dbReference type="RefSeq" id="WP_205016590.1">
    <property type="nucleotide sequence ID" value="NZ_JAFBEI010000007.1"/>
</dbReference>
<sequence>MKFLHTCIRVQNLEQSIQFYQEALGFKEVRRSDFPEAKFTLVYLAFEEDPSYELELTYNYDHDPYDLGNGYAHIAVGVDDLEAHHQAHEKAGYTVTKLMGLPNQAPMYYFITDPDGYKIEVIRLKQFLNQD</sequence>
<accession>A0ABS2PJX8</accession>
<name>A0ABS2PJX8_9STRE</name>
<keyword evidence="7" id="KW-0456">Lyase</keyword>
<dbReference type="Gene3D" id="3.10.180.10">
    <property type="entry name" value="2,3-Dihydroxybiphenyl 1,2-Dioxygenase, domain 1"/>
    <property type="match status" value="1"/>
</dbReference>
<evidence type="ECO:0000313" key="7">
    <source>
        <dbReference type="EMBL" id="MBM7635654.1"/>
    </source>
</evidence>
<evidence type="ECO:0000256" key="2">
    <source>
        <dbReference type="ARBA" id="ARBA00030291"/>
    </source>
</evidence>
<keyword evidence="8" id="KW-1185">Reference proteome</keyword>
<proteinExistence type="predicted"/>
<dbReference type="Pfam" id="PF00903">
    <property type="entry name" value="Glyoxalase"/>
    <property type="match status" value="1"/>
</dbReference>
<evidence type="ECO:0000259" key="6">
    <source>
        <dbReference type="PROSITE" id="PS51819"/>
    </source>
</evidence>
<dbReference type="PANTHER" id="PTHR46036">
    <property type="entry name" value="LACTOYLGLUTATHIONE LYASE"/>
    <property type="match status" value="1"/>
</dbReference>
<dbReference type="InterPro" id="IPR004360">
    <property type="entry name" value="Glyas_Fos-R_dOase_dom"/>
</dbReference>
<evidence type="ECO:0000313" key="8">
    <source>
        <dbReference type="Proteomes" id="UP000809081"/>
    </source>
</evidence>
<evidence type="ECO:0000256" key="1">
    <source>
        <dbReference type="ARBA" id="ARBA00022723"/>
    </source>
</evidence>
<evidence type="ECO:0000256" key="3">
    <source>
        <dbReference type="ARBA" id="ARBA00030892"/>
    </source>
</evidence>
<dbReference type="PANTHER" id="PTHR46036:SF5">
    <property type="entry name" value="LACTOYLGLUTATHIONE LYASE"/>
    <property type="match status" value="1"/>
</dbReference>
<protein>
    <recommendedName>
        <fullName evidence="3">Aldoketomutase</fullName>
    </recommendedName>
    <alternativeName>
        <fullName evidence="2">Ketone-aldehyde mutase</fullName>
    </alternativeName>
    <alternativeName>
        <fullName evidence="4">Methylglyoxalase</fullName>
    </alternativeName>
    <alternativeName>
        <fullName evidence="5">S-D-lactoylglutathione methylglyoxal lyase</fullName>
    </alternativeName>
</protein>
<dbReference type="InterPro" id="IPR037523">
    <property type="entry name" value="VOC_core"/>
</dbReference>
<dbReference type="InterPro" id="IPR018146">
    <property type="entry name" value="Glyoxalase_1_CS"/>
</dbReference>